<evidence type="ECO:0000256" key="5">
    <source>
        <dbReference type="NCBIfam" id="TIGR00205"/>
    </source>
</evidence>
<dbReference type="HAMAP" id="MF_00724">
    <property type="entry name" value="FliE"/>
    <property type="match status" value="1"/>
</dbReference>
<keyword evidence="7" id="KW-0282">Flagellum</keyword>
<dbReference type="PANTHER" id="PTHR34653">
    <property type="match status" value="1"/>
</dbReference>
<sequence>MNTISSIQVPFLQPQESPKVQTDNKTGEFGELFKQALDKVNSAQKESDKLTTGLVTGQVQDVHEVMIASQKANLSLQLTMQVRNKVVEAYQEMMRMQV</sequence>
<dbReference type="InterPro" id="IPR001624">
    <property type="entry name" value="FliE"/>
</dbReference>
<proteinExistence type="inferred from homology"/>
<protein>
    <recommendedName>
        <fullName evidence="4 5">Flagellar hook-basal body complex protein FliE</fullName>
    </recommendedName>
</protein>
<evidence type="ECO:0000256" key="6">
    <source>
        <dbReference type="SAM" id="MobiDB-lite"/>
    </source>
</evidence>
<evidence type="ECO:0000256" key="2">
    <source>
        <dbReference type="ARBA" id="ARBA00009272"/>
    </source>
</evidence>
<dbReference type="NCBIfam" id="TIGR00205">
    <property type="entry name" value="fliE"/>
    <property type="match status" value="1"/>
</dbReference>
<gene>
    <name evidence="4" type="primary">fliE</name>
    <name evidence="7" type="ORF">B0X71_14155</name>
</gene>
<name>A0A1Q2L183_9BACL</name>
<evidence type="ECO:0000313" key="7">
    <source>
        <dbReference type="EMBL" id="AQQ54134.1"/>
    </source>
</evidence>
<keyword evidence="7" id="KW-0969">Cilium</keyword>
<evidence type="ECO:0000256" key="3">
    <source>
        <dbReference type="ARBA" id="ARBA00023143"/>
    </source>
</evidence>
<accession>A0A1Q2L183</accession>
<dbReference type="GO" id="GO:0005198">
    <property type="term" value="F:structural molecule activity"/>
    <property type="evidence" value="ECO:0007669"/>
    <property type="project" value="UniProtKB-UniRule"/>
</dbReference>
<dbReference type="AlphaFoldDB" id="A0A1Q2L183"/>
<evidence type="ECO:0000256" key="4">
    <source>
        <dbReference type="HAMAP-Rule" id="MF_00724"/>
    </source>
</evidence>
<dbReference type="GO" id="GO:0009425">
    <property type="term" value="C:bacterial-type flagellum basal body"/>
    <property type="evidence" value="ECO:0007669"/>
    <property type="project" value="UniProtKB-SubCell"/>
</dbReference>
<comment type="subcellular location">
    <subcellularLocation>
        <location evidence="1 4">Bacterial flagellum basal body</location>
    </subcellularLocation>
</comment>
<dbReference type="PRINTS" id="PR01006">
    <property type="entry name" value="FLGHOOKFLIE"/>
</dbReference>
<dbReference type="GO" id="GO:0071973">
    <property type="term" value="P:bacterial-type flagellum-dependent cell motility"/>
    <property type="evidence" value="ECO:0007669"/>
    <property type="project" value="InterPro"/>
</dbReference>
<organism evidence="7 8">
    <name type="scientific">Planococcus lenghuensis</name>
    <dbReference type="NCBI Taxonomy" id="2213202"/>
    <lineage>
        <taxon>Bacteria</taxon>
        <taxon>Bacillati</taxon>
        <taxon>Bacillota</taxon>
        <taxon>Bacilli</taxon>
        <taxon>Bacillales</taxon>
        <taxon>Caryophanaceae</taxon>
        <taxon>Planococcus</taxon>
    </lineage>
</organism>
<dbReference type="OrthoDB" id="9812413at2"/>
<dbReference type="Pfam" id="PF02049">
    <property type="entry name" value="FliE"/>
    <property type="match status" value="1"/>
</dbReference>
<dbReference type="GO" id="GO:0003774">
    <property type="term" value="F:cytoskeletal motor activity"/>
    <property type="evidence" value="ECO:0007669"/>
    <property type="project" value="InterPro"/>
</dbReference>
<keyword evidence="8" id="KW-1185">Reference proteome</keyword>
<keyword evidence="7" id="KW-0966">Cell projection</keyword>
<dbReference type="KEGG" id="pmar:B0X71_14155"/>
<reference evidence="7 8" key="1">
    <citation type="submission" date="2017-02" db="EMBL/GenBank/DDBJ databases">
        <title>The complete genomic sequence of a novel cold adapted crude oil-degrading bacterium Planococcus qaidamina Y42.</title>
        <authorList>
            <person name="Yang R."/>
        </authorList>
    </citation>
    <scope>NUCLEOTIDE SEQUENCE [LARGE SCALE GENOMIC DNA]</scope>
    <source>
        <strain evidence="7 8">Y42</strain>
    </source>
</reference>
<dbReference type="RefSeq" id="WP_077590027.1">
    <property type="nucleotide sequence ID" value="NZ_CP019640.1"/>
</dbReference>
<dbReference type="Proteomes" id="UP000188184">
    <property type="component" value="Chromosome"/>
</dbReference>
<keyword evidence="3 4" id="KW-0975">Bacterial flagellum</keyword>
<dbReference type="EMBL" id="CP019640">
    <property type="protein sequence ID" value="AQQ54134.1"/>
    <property type="molecule type" value="Genomic_DNA"/>
</dbReference>
<evidence type="ECO:0000313" key="8">
    <source>
        <dbReference type="Proteomes" id="UP000188184"/>
    </source>
</evidence>
<evidence type="ECO:0000256" key="1">
    <source>
        <dbReference type="ARBA" id="ARBA00004117"/>
    </source>
</evidence>
<feature type="region of interest" description="Disordered" evidence="6">
    <location>
        <begin position="1"/>
        <end position="23"/>
    </location>
</feature>
<comment type="similarity">
    <text evidence="2 4">Belongs to the FliE family.</text>
</comment>
<dbReference type="PANTHER" id="PTHR34653:SF1">
    <property type="entry name" value="FLAGELLAR HOOK-BASAL BODY COMPLEX PROTEIN FLIE"/>
    <property type="match status" value="1"/>
</dbReference>